<dbReference type="RefSeq" id="WP_213542577.1">
    <property type="nucleotide sequence ID" value="NZ_AP023420.1"/>
</dbReference>
<proteinExistence type="predicted"/>
<protein>
    <recommendedName>
        <fullName evidence="1">N-acetyltransferase domain-containing protein</fullName>
    </recommendedName>
</protein>
<evidence type="ECO:0000259" key="1">
    <source>
        <dbReference type="PROSITE" id="PS51186"/>
    </source>
</evidence>
<reference evidence="2" key="1">
    <citation type="submission" date="2020-09" db="EMBL/GenBank/DDBJ databases">
        <title>New species isolated from human feces.</title>
        <authorList>
            <person name="Kitahara M."/>
            <person name="Shigeno Y."/>
            <person name="Shime M."/>
            <person name="Matsumoto Y."/>
            <person name="Nakamura S."/>
            <person name="Motooka D."/>
            <person name="Fukuoka S."/>
            <person name="Nishikawa H."/>
            <person name="Benno Y."/>
        </authorList>
    </citation>
    <scope>NUCLEOTIDE SEQUENCE</scope>
    <source>
        <strain evidence="2">MM59</strain>
    </source>
</reference>
<accession>A0A810Q9X5</accession>
<evidence type="ECO:0000313" key="2">
    <source>
        <dbReference type="EMBL" id="BCK83057.1"/>
    </source>
</evidence>
<evidence type="ECO:0000313" key="3">
    <source>
        <dbReference type="Proteomes" id="UP000679848"/>
    </source>
</evidence>
<keyword evidence="3" id="KW-1185">Reference proteome</keyword>
<dbReference type="InterPro" id="IPR000182">
    <property type="entry name" value="GNAT_dom"/>
</dbReference>
<dbReference type="Proteomes" id="UP000679848">
    <property type="component" value="Chromosome"/>
</dbReference>
<sequence>MIEIKQIQRRDYQKAQSFAVEGMHLNWYLDQTWALALYSKYVWYMELNRATRAYSAYVDGEFAGVLLADMKGETKRYRSIWRSILVKSFEILQWIAAGNGVGAYDHANREMLSAFCKNHHPDGEIVFLAADPACKMKGVGSALLSALEAEVHGKQIYLYTDNACTYQFYERRGFEKSEEREILIDLGHKKIPLTCFLYSKTV</sequence>
<dbReference type="EMBL" id="AP023420">
    <property type="protein sequence ID" value="BCK83057.1"/>
    <property type="molecule type" value="Genomic_DNA"/>
</dbReference>
<dbReference type="Gene3D" id="3.40.630.30">
    <property type="match status" value="1"/>
</dbReference>
<dbReference type="Pfam" id="PF00583">
    <property type="entry name" value="Acetyltransf_1"/>
    <property type="match status" value="1"/>
</dbReference>
<organism evidence="2 3">
    <name type="scientific">Pusillibacter faecalis</name>
    <dbReference type="NCBI Taxonomy" id="2714358"/>
    <lineage>
        <taxon>Bacteria</taxon>
        <taxon>Bacillati</taxon>
        <taxon>Bacillota</taxon>
        <taxon>Clostridia</taxon>
        <taxon>Eubacteriales</taxon>
        <taxon>Oscillospiraceae</taxon>
        <taxon>Pusillibacter</taxon>
    </lineage>
</organism>
<dbReference type="GO" id="GO:0016747">
    <property type="term" value="F:acyltransferase activity, transferring groups other than amino-acyl groups"/>
    <property type="evidence" value="ECO:0007669"/>
    <property type="project" value="InterPro"/>
</dbReference>
<dbReference type="SUPFAM" id="SSF55729">
    <property type="entry name" value="Acyl-CoA N-acyltransferases (Nat)"/>
    <property type="match status" value="1"/>
</dbReference>
<name>A0A810Q9X5_9FIRM</name>
<feature type="domain" description="N-acetyltransferase" evidence="1">
    <location>
        <begin position="65"/>
        <end position="198"/>
    </location>
</feature>
<gene>
    <name evidence="2" type="ORF">MM59RIKEN_03760</name>
</gene>
<dbReference type="KEGG" id="pfaa:MM59RIKEN_03760"/>
<dbReference type="PROSITE" id="PS51186">
    <property type="entry name" value="GNAT"/>
    <property type="match status" value="1"/>
</dbReference>
<dbReference type="AlphaFoldDB" id="A0A810Q9X5"/>
<dbReference type="InterPro" id="IPR016181">
    <property type="entry name" value="Acyl_CoA_acyltransferase"/>
</dbReference>